<organism evidence="4">
    <name type="scientific">Bacillus anthracis</name>
    <name type="common">anthrax bacterium</name>
    <dbReference type="NCBI Taxonomy" id="1392"/>
    <lineage>
        <taxon>Bacteria</taxon>
        <taxon>Bacillati</taxon>
        <taxon>Bacillota</taxon>
        <taxon>Bacilli</taxon>
        <taxon>Bacillales</taxon>
        <taxon>Bacillaceae</taxon>
        <taxon>Bacillus</taxon>
        <taxon>Bacillus cereus group</taxon>
    </lineage>
</organism>
<dbReference type="Pfam" id="PF19833">
    <property type="entry name" value="RecG_dom3_C"/>
    <property type="match status" value="1"/>
</dbReference>
<dbReference type="InterPro" id="IPR045562">
    <property type="entry name" value="RecG_dom3_C"/>
</dbReference>
<dbReference type="InterPro" id="IPR047112">
    <property type="entry name" value="RecG/Mfd"/>
</dbReference>
<dbReference type="GO" id="GO:0016787">
    <property type="term" value="F:hydrolase activity"/>
    <property type="evidence" value="ECO:0007669"/>
    <property type="project" value="UniProtKB-KW"/>
</dbReference>
<dbReference type="AlphaFoldDB" id="A0A640MUG9"/>
<evidence type="ECO:0000256" key="1">
    <source>
        <dbReference type="ARBA" id="ARBA00022801"/>
    </source>
</evidence>
<dbReference type="GO" id="GO:0003678">
    <property type="term" value="F:DNA helicase activity"/>
    <property type="evidence" value="ECO:0007669"/>
    <property type="project" value="TreeGrafter"/>
</dbReference>
<dbReference type="EMBL" id="BLEY01000083">
    <property type="protein sequence ID" value="GEU15938.1"/>
    <property type="molecule type" value="Genomic_DNA"/>
</dbReference>
<evidence type="ECO:0000313" key="4">
    <source>
        <dbReference type="EMBL" id="GEU15938.1"/>
    </source>
</evidence>
<dbReference type="Gene3D" id="3.40.50.300">
    <property type="entry name" value="P-loop containing nucleotide triphosphate hydrolases"/>
    <property type="match status" value="1"/>
</dbReference>
<protein>
    <recommendedName>
        <fullName evidence="3">ATP-dependent DNA helicase RecG domain-containing protein</fullName>
    </recommendedName>
</protein>
<reference evidence="4" key="2">
    <citation type="submission" date="2019-12" db="EMBL/GenBank/DDBJ databases">
        <authorList>
            <person name="Hoang T.H.H."/>
            <person name="Okutani A."/>
        </authorList>
    </citation>
    <scope>NUCLEOTIDE SEQUENCE</scope>
    <source>
        <strain evidence="4">QuyetLC</strain>
    </source>
</reference>
<evidence type="ECO:0000259" key="3">
    <source>
        <dbReference type="Pfam" id="PF19833"/>
    </source>
</evidence>
<dbReference type="PANTHER" id="PTHR47964:SF1">
    <property type="entry name" value="ATP-DEPENDENT DNA HELICASE HOMOLOG RECG, CHLOROPLASTIC"/>
    <property type="match status" value="1"/>
</dbReference>
<gene>
    <name evidence="4" type="ORF">QuyetLC_50320</name>
</gene>
<evidence type="ECO:0000256" key="2">
    <source>
        <dbReference type="ARBA" id="ARBA00022806"/>
    </source>
</evidence>
<proteinExistence type="predicted"/>
<dbReference type="InterPro" id="IPR027417">
    <property type="entry name" value="P-loop_NTPase"/>
</dbReference>
<keyword evidence="1" id="KW-0378">Hydrolase</keyword>
<dbReference type="GO" id="GO:0006281">
    <property type="term" value="P:DNA repair"/>
    <property type="evidence" value="ECO:0007669"/>
    <property type="project" value="InterPro"/>
</dbReference>
<sequence length="90" mass="10163">MRIMTETNDGFVLSEKDLELRGPGDFFGSKQSGLPEFKVADMVHDYRALETARQDAALLVDSEAFWHNDQYASLRTYLDGTGVFQGEKLD</sequence>
<reference evidence="4" key="1">
    <citation type="submission" date="2019-12" db="EMBL/GenBank/DDBJ databases">
        <title>Epidemiological and comparative genomic analysis of Bacillus anthracis isolated from northern Vietnam.</title>
        <authorList>
            <person name="Hoang T.T.H."/>
            <person name="Dang D.A."/>
            <person name="Pham M.H."/>
            <person name="Luong M.H."/>
            <person name="Tran N.D."/>
            <person name="Nguyen T.H."/>
            <person name="Nguyen T.T."/>
            <person name="Inoue S."/>
            <person name="Morikawa S."/>
            <person name="Okutani A."/>
        </authorList>
    </citation>
    <scope>NUCLEOTIDE SEQUENCE</scope>
    <source>
        <strain evidence="4">QuyetLC</strain>
    </source>
</reference>
<keyword evidence="2" id="KW-0067">ATP-binding</keyword>
<feature type="domain" description="ATP-dependent DNA helicase RecG" evidence="3">
    <location>
        <begin position="7"/>
        <end position="73"/>
    </location>
</feature>
<comment type="caution">
    <text evidence="4">The sequence shown here is derived from an EMBL/GenBank/DDBJ whole genome shotgun (WGS) entry which is preliminary data.</text>
</comment>
<dbReference type="PANTHER" id="PTHR47964">
    <property type="entry name" value="ATP-DEPENDENT DNA HELICASE HOMOLOG RECG, CHLOROPLASTIC"/>
    <property type="match status" value="1"/>
</dbReference>
<accession>A0A640MUG9</accession>
<keyword evidence="2" id="KW-0347">Helicase</keyword>
<name>A0A640MUG9_BACAN</name>
<keyword evidence="2" id="KW-0547">Nucleotide-binding</keyword>